<accession>A0A4Y2E7Q2</accession>
<name>A0A4Y2E7Q2_ARAVE</name>
<gene>
    <name evidence="1" type="ORF">AVEN_101083_1</name>
</gene>
<protein>
    <submittedName>
        <fullName evidence="1">Uncharacterized protein</fullName>
    </submittedName>
</protein>
<organism evidence="1 2">
    <name type="scientific">Araneus ventricosus</name>
    <name type="common">Orbweaver spider</name>
    <name type="synonym">Epeira ventricosa</name>
    <dbReference type="NCBI Taxonomy" id="182803"/>
    <lineage>
        <taxon>Eukaryota</taxon>
        <taxon>Metazoa</taxon>
        <taxon>Ecdysozoa</taxon>
        <taxon>Arthropoda</taxon>
        <taxon>Chelicerata</taxon>
        <taxon>Arachnida</taxon>
        <taxon>Araneae</taxon>
        <taxon>Araneomorphae</taxon>
        <taxon>Entelegynae</taxon>
        <taxon>Araneoidea</taxon>
        <taxon>Araneidae</taxon>
        <taxon>Araneus</taxon>
    </lineage>
</organism>
<proteinExistence type="predicted"/>
<reference evidence="1 2" key="1">
    <citation type="journal article" date="2019" name="Sci. Rep.">
        <title>Orb-weaving spider Araneus ventricosus genome elucidates the spidroin gene catalogue.</title>
        <authorList>
            <person name="Kono N."/>
            <person name="Nakamura H."/>
            <person name="Ohtoshi R."/>
            <person name="Moran D.A.P."/>
            <person name="Shinohara A."/>
            <person name="Yoshida Y."/>
            <person name="Fujiwara M."/>
            <person name="Mori M."/>
            <person name="Tomita M."/>
            <person name="Arakawa K."/>
        </authorList>
    </citation>
    <scope>NUCLEOTIDE SEQUENCE [LARGE SCALE GENOMIC DNA]</scope>
</reference>
<sequence>MGGIKFIWPSRTLPPADSIKRLKSVPNAEDVGKRDILELLTSESTKTNALHQITVQDLNMLNPIPSKIPSQIPSYYGGLLNAYPHIQTFLKCQDYRMEEFHAIGLRINIYR</sequence>
<evidence type="ECO:0000313" key="1">
    <source>
        <dbReference type="EMBL" id="GBM25150.1"/>
    </source>
</evidence>
<dbReference type="EMBL" id="BGPR01245640">
    <property type="protein sequence ID" value="GBM25150.1"/>
    <property type="molecule type" value="Genomic_DNA"/>
</dbReference>
<dbReference type="AlphaFoldDB" id="A0A4Y2E7Q2"/>
<evidence type="ECO:0000313" key="2">
    <source>
        <dbReference type="Proteomes" id="UP000499080"/>
    </source>
</evidence>
<keyword evidence="2" id="KW-1185">Reference proteome</keyword>
<comment type="caution">
    <text evidence="1">The sequence shown here is derived from an EMBL/GenBank/DDBJ whole genome shotgun (WGS) entry which is preliminary data.</text>
</comment>
<dbReference type="Proteomes" id="UP000499080">
    <property type="component" value="Unassembled WGS sequence"/>
</dbReference>